<feature type="domain" description="STAS" evidence="1">
    <location>
        <begin position="4"/>
        <end position="93"/>
    </location>
</feature>
<accession>A0ABQ3XX48</accession>
<evidence type="ECO:0000259" key="1">
    <source>
        <dbReference type="PROSITE" id="PS50801"/>
    </source>
</evidence>
<gene>
    <name evidence="2" type="ORF">Ade02nite_09670</name>
</gene>
<dbReference type="Gene3D" id="3.30.565.10">
    <property type="entry name" value="Histidine kinase-like ATPase, C-terminal domain"/>
    <property type="match status" value="1"/>
</dbReference>
<dbReference type="CDD" id="cd07043">
    <property type="entry name" value="STAS_anti-anti-sigma_factors"/>
    <property type="match status" value="1"/>
</dbReference>
<dbReference type="InterPro" id="IPR002645">
    <property type="entry name" value="STAS_dom"/>
</dbReference>
<dbReference type="InterPro" id="IPR036513">
    <property type="entry name" value="STAS_dom_sf"/>
</dbReference>
<dbReference type="CDD" id="cd16936">
    <property type="entry name" value="HATPase_RsbW-like"/>
    <property type="match status" value="1"/>
</dbReference>
<keyword evidence="3" id="KW-1185">Reference proteome</keyword>
<dbReference type="InterPro" id="IPR036890">
    <property type="entry name" value="HATPase_C_sf"/>
</dbReference>
<dbReference type="PANTHER" id="PTHR35526:SF3">
    <property type="entry name" value="ANTI-SIGMA-F FACTOR RSBW"/>
    <property type="match status" value="1"/>
</dbReference>
<dbReference type="SUPFAM" id="SSF52091">
    <property type="entry name" value="SpoIIaa-like"/>
    <property type="match status" value="1"/>
</dbReference>
<dbReference type="Pfam" id="PF01740">
    <property type="entry name" value="STAS"/>
    <property type="match status" value="1"/>
</dbReference>
<proteinExistence type="predicted"/>
<evidence type="ECO:0000313" key="2">
    <source>
        <dbReference type="EMBL" id="GID72326.1"/>
    </source>
</evidence>
<dbReference type="Gene3D" id="3.30.750.24">
    <property type="entry name" value="STAS domain"/>
    <property type="match status" value="1"/>
</dbReference>
<comment type="caution">
    <text evidence="2">The sequence shown here is derived from an EMBL/GenBank/DDBJ whole genome shotgun (WGS) entry which is preliminary data.</text>
</comment>
<name>A0ABQ3XX48_9ACTN</name>
<dbReference type="PROSITE" id="PS50801">
    <property type="entry name" value="STAS"/>
    <property type="match status" value="1"/>
</dbReference>
<dbReference type="PANTHER" id="PTHR35526">
    <property type="entry name" value="ANTI-SIGMA-F FACTOR RSBW-RELATED"/>
    <property type="match status" value="1"/>
</dbReference>
<reference evidence="2 3" key="1">
    <citation type="submission" date="2021-01" db="EMBL/GenBank/DDBJ databases">
        <title>Whole genome shotgun sequence of Actinoplanes deccanensis NBRC 13994.</title>
        <authorList>
            <person name="Komaki H."/>
            <person name="Tamura T."/>
        </authorList>
    </citation>
    <scope>NUCLEOTIDE SEQUENCE [LARGE SCALE GENOMIC DNA]</scope>
    <source>
        <strain evidence="2 3">NBRC 13994</strain>
    </source>
</reference>
<dbReference type="Proteomes" id="UP000609879">
    <property type="component" value="Unassembled WGS sequence"/>
</dbReference>
<organism evidence="2 3">
    <name type="scientific">Paractinoplanes deccanensis</name>
    <dbReference type="NCBI Taxonomy" id="113561"/>
    <lineage>
        <taxon>Bacteria</taxon>
        <taxon>Bacillati</taxon>
        <taxon>Actinomycetota</taxon>
        <taxon>Actinomycetes</taxon>
        <taxon>Micromonosporales</taxon>
        <taxon>Micromonosporaceae</taxon>
        <taxon>Paractinoplanes</taxon>
    </lineage>
</organism>
<evidence type="ECO:0000313" key="3">
    <source>
        <dbReference type="Proteomes" id="UP000609879"/>
    </source>
</evidence>
<protein>
    <recommendedName>
        <fullName evidence="1">STAS domain-containing protein</fullName>
    </recommendedName>
</protein>
<dbReference type="RefSeq" id="WP_203760284.1">
    <property type="nucleotide sequence ID" value="NZ_BAAABO010000025.1"/>
</dbReference>
<dbReference type="EMBL" id="BOMI01000014">
    <property type="protein sequence ID" value="GID72326.1"/>
    <property type="molecule type" value="Genomic_DNA"/>
</dbReference>
<sequence length="244" mass="26035">MPGVHCEVEPAGTRLLVRVHGELTLATAPRVRATLLKCLMERPDAVVVDLERAVVADPHAVAVFQAASRQASLWPGTPLLIVATDPRTTRLLEAGYGRVALIATVDEALTVEPRRHMPSMSEVLLPLTGAARRARALARDACDRWGLEHLAGPASLIAGELVTNAATHANTMADLRLTRGRRYLMVAVRDGSTQPPVLPPTSSPDPAAPRGLLLVDAVAQRWGTLPADDGKVVWATLPLRPPAT</sequence>
<dbReference type="InterPro" id="IPR050267">
    <property type="entry name" value="Anti-sigma-factor_SerPK"/>
</dbReference>